<feature type="compositionally biased region" description="Polar residues" evidence="8">
    <location>
        <begin position="204"/>
        <end position="215"/>
    </location>
</feature>
<dbReference type="PANTHER" id="PTHR23288:SF9">
    <property type="entry name" value="RNA POLYMERASE II ELONGATION FACTOR ELL"/>
    <property type="match status" value="1"/>
</dbReference>
<dbReference type="InterPro" id="IPR036390">
    <property type="entry name" value="WH_DNA-bd_sf"/>
</dbReference>
<organism evidence="10 11">
    <name type="scientific">Takifugu bimaculatus</name>
    <dbReference type="NCBI Taxonomy" id="433685"/>
    <lineage>
        <taxon>Eukaryota</taxon>
        <taxon>Metazoa</taxon>
        <taxon>Chordata</taxon>
        <taxon>Craniata</taxon>
        <taxon>Vertebrata</taxon>
        <taxon>Euteleostomi</taxon>
        <taxon>Actinopterygii</taxon>
        <taxon>Neopterygii</taxon>
        <taxon>Teleostei</taxon>
        <taxon>Neoteleostei</taxon>
        <taxon>Acanthomorphata</taxon>
        <taxon>Eupercaria</taxon>
        <taxon>Tetraodontiformes</taxon>
        <taxon>Tetradontoidea</taxon>
        <taxon>Tetraodontidae</taxon>
        <taxon>Takifugu</taxon>
    </lineage>
</organism>
<evidence type="ECO:0000256" key="2">
    <source>
        <dbReference type="ARBA" id="ARBA00009171"/>
    </source>
</evidence>
<dbReference type="SUPFAM" id="SSF46785">
    <property type="entry name" value="Winged helix' DNA-binding domain"/>
    <property type="match status" value="1"/>
</dbReference>
<dbReference type="Pfam" id="PF10390">
    <property type="entry name" value="ELL"/>
    <property type="match status" value="1"/>
</dbReference>
<evidence type="ECO:0000256" key="8">
    <source>
        <dbReference type="SAM" id="MobiDB-lite"/>
    </source>
</evidence>
<evidence type="ECO:0000256" key="3">
    <source>
        <dbReference type="ARBA" id="ARBA00023015"/>
    </source>
</evidence>
<comment type="subcellular location">
    <subcellularLocation>
        <location evidence="1">Nucleus</location>
    </subcellularLocation>
</comment>
<feature type="compositionally biased region" description="Basic residues" evidence="8">
    <location>
        <begin position="413"/>
        <end position="423"/>
    </location>
</feature>
<dbReference type="SUPFAM" id="SSF144292">
    <property type="entry name" value="occludin/ELL-like"/>
    <property type="match status" value="1"/>
</dbReference>
<evidence type="ECO:0000256" key="7">
    <source>
        <dbReference type="SAM" id="Coils"/>
    </source>
</evidence>
<keyword evidence="11" id="KW-1185">Reference proteome</keyword>
<sequence>MATLRETRTYGLSGGPSRRNVSVFHVKLTDSAAKAIDGFRNSEGRSARPTISFSGSRGSITVPCSEGGAQLRIFTFGLTNVASDKLQGTFDCVQQLATGSAEELSCLGVIRKKLKVDATDESYAKARQSMAQAEEETRSQRAIVIKGVGQRPRPGCIALVATATPGKKATPRASGSEAAAKAKPSSPPQSRLSFRRKVAKSKQKTSASVSGSRSTCEVTELPLRDRVIHLLVLRPYKRSELVLRLRRDGVTDGEGDGLEPVLQEVGELSCGDTFVLKNGLFKDVQKDWPGYTAGERQLLKRILIRRLFEPQQNLLTVPQTQVSPLRETPNSSPVHNQNPSKPEAYTDPLVRRGPRISHLSKKTATDLPRVAKHVTRTEAMEATQQRGSLDPRRLFSPLEGPRPKSDQPPSSVRGKRPKTKRKRSSEQGDRRTDEDGRKRDQCSDRTNGAASADCADAGEVLLETNANQAGGDTDYLLSYSVISSYHQRQSYKHEFNSDYSEYRLLHARIDGVTQQFMELNAQLQQLTRDSSKYKEVHDQVIQAYGRIKKSNPNYQQEKTRCEYLHNKLAHIKKLISAYDQQQLPLDDRSVSATQR</sequence>
<keyword evidence="5" id="KW-0539">Nucleus</keyword>
<dbReference type="GO" id="GO:0008023">
    <property type="term" value="C:transcription elongation factor complex"/>
    <property type="evidence" value="ECO:0007669"/>
    <property type="project" value="InterPro"/>
</dbReference>
<dbReference type="GO" id="GO:0006368">
    <property type="term" value="P:transcription elongation by RNA polymerase II"/>
    <property type="evidence" value="ECO:0007669"/>
    <property type="project" value="InterPro"/>
</dbReference>
<feature type="compositionally biased region" description="Basic and acidic residues" evidence="8">
    <location>
        <begin position="424"/>
        <end position="443"/>
    </location>
</feature>
<accession>A0A4Z2BTJ4</accession>
<feature type="domain" description="OCEL" evidence="9">
    <location>
        <begin position="473"/>
        <end position="583"/>
    </location>
</feature>
<dbReference type="InterPro" id="IPR031176">
    <property type="entry name" value="ELL/occludin"/>
</dbReference>
<comment type="caution">
    <text evidence="10">The sequence shown here is derived from an EMBL/GenBank/DDBJ whole genome shotgun (WGS) entry which is preliminary data.</text>
</comment>
<keyword evidence="7" id="KW-0175">Coiled coil</keyword>
<evidence type="ECO:0000256" key="6">
    <source>
        <dbReference type="PROSITE-ProRule" id="PRU01324"/>
    </source>
</evidence>
<dbReference type="GO" id="GO:0000987">
    <property type="term" value="F:cis-regulatory region sequence-specific DNA binding"/>
    <property type="evidence" value="ECO:0007669"/>
    <property type="project" value="TreeGrafter"/>
</dbReference>
<dbReference type="InterPro" id="IPR010844">
    <property type="entry name" value="Occludin_ELL"/>
</dbReference>
<dbReference type="Gene3D" id="1.10.10.2670">
    <property type="entry name" value="E3 ubiquitin-protein ligase"/>
    <property type="match status" value="1"/>
</dbReference>
<dbReference type="Gene3D" id="6.10.140.340">
    <property type="match status" value="1"/>
</dbReference>
<protein>
    <recommendedName>
        <fullName evidence="9">OCEL domain-containing protein</fullName>
    </recommendedName>
</protein>
<gene>
    <name evidence="10" type="ORF">fugu_016345</name>
</gene>
<keyword evidence="3" id="KW-0805">Transcription regulation</keyword>
<evidence type="ECO:0000313" key="11">
    <source>
        <dbReference type="Proteomes" id="UP000516260"/>
    </source>
</evidence>
<proteinExistence type="inferred from homology"/>
<comment type="similarity">
    <text evidence="2 6">Belongs to the ELL/occludin family.</text>
</comment>
<dbReference type="GO" id="GO:0042795">
    <property type="term" value="P:snRNA transcription by RNA polymerase II"/>
    <property type="evidence" value="ECO:0007669"/>
    <property type="project" value="TreeGrafter"/>
</dbReference>
<evidence type="ECO:0000259" key="9">
    <source>
        <dbReference type="PROSITE" id="PS51980"/>
    </source>
</evidence>
<dbReference type="AlphaFoldDB" id="A0A4Z2BTJ4"/>
<feature type="compositionally biased region" description="Basic residues" evidence="8">
    <location>
        <begin position="193"/>
        <end position="203"/>
    </location>
</feature>
<dbReference type="GO" id="GO:0032968">
    <property type="term" value="P:positive regulation of transcription elongation by RNA polymerase II"/>
    <property type="evidence" value="ECO:0007669"/>
    <property type="project" value="TreeGrafter"/>
</dbReference>
<evidence type="ECO:0000313" key="10">
    <source>
        <dbReference type="EMBL" id="TNM95262.1"/>
    </source>
</evidence>
<dbReference type="Proteomes" id="UP000516260">
    <property type="component" value="Chromosome 18"/>
</dbReference>
<reference evidence="10 11" key="1">
    <citation type="submission" date="2019-04" db="EMBL/GenBank/DDBJ databases">
        <title>The sequence and de novo assembly of Takifugu bimaculatus genome using PacBio and Hi-C technologies.</title>
        <authorList>
            <person name="Xu P."/>
            <person name="Liu B."/>
            <person name="Zhou Z."/>
        </authorList>
    </citation>
    <scope>NUCLEOTIDE SEQUENCE [LARGE SCALE GENOMIC DNA]</scope>
    <source>
        <strain evidence="10">TB-2018</strain>
        <tissue evidence="10">Muscle</tissue>
    </source>
</reference>
<evidence type="ECO:0000256" key="5">
    <source>
        <dbReference type="ARBA" id="ARBA00023242"/>
    </source>
</evidence>
<dbReference type="InterPro" id="IPR019464">
    <property type="entry name" value="ELL_N"/>
</dbReference>
<dbReference type="InterPro" id="IPR042065">
    <property type="entry name" value="E3_ELL-like"/>
</dbReference>
<feature type="compositionally biased region" description="Low complexity" evidence="8">
    <location>
        <begin position="171"/>
        <end position="190"/>
    </location>
</feature>
<feature type="region of interest" description="Disordered" evidence="8">
    <location>
        <begin position="167"/>
        <end position="215"/>
    </location>
</feature>
<name>A0A4Z2BTJ4_9TELE</name>
<dbReference type="Pfam" id="PF07303">
    <property type="entry name" value="Occludin_ELL"/>
    <property type="match status" value="1"/>
</dbReference>
<feature type="compositionally biased region" description="Basic residues" evidence="8">
    <location>
        <begin position="352"/>
        <end position="361"/>
    </location>
</feature>
<evidence type="ECO:0000256" key="1">
    <source>
        <dbReference type="ARBA" id="ARBA00004123"/>
    </source>
</evidence>
<feature type="coiled-coil region" evidence="7">
    <location>
        <begin position="509"/>
        <end position="536"/>
    </location>
</feature>
<feature type="compositionally biased region" description="Polar residues" evidence="8">
    <location>
        <begin position="318"/>
        <end position="340"/>
    </location>
</feature>
<dbReference type="EMBL" id="SWLE01000010">
    <property type="protein sequence ID" value="TNM95262.1"/>
    <property type="molecule type" value="Genomic_DNA"/>
</dbReference>
<keyword evidence="4" id="KW-0804">Transcription</keyword>
<dbReference type="PROSITE" id="PS51980">
    <property type="entry name" value="OCEL"/>
    <property type="match status" value="1"/>
</dbReference>
<evidence type="ECO:0000256" key="4">
    <source>
        <dbReference type="ARBA" id="ARBA00023163"/>
    </source>
</evidence>
<feature type="region of interest" description="Disordered" evidence="8">
    <location>
        <begin position="318"/>
        <end position="451"/>
    </location>
</feature>
<dbReference type="PANTHER" id="PTHR23288">
    <property type="entry name" value="OCCLUDIN AND RNA POLYMERASE II ELONGATION FACTOR ELL"/>
    <property type="match status" value="1"/>
</dbReference>